<dbReference type="Pfam" id="PF00126">
    <property type="entry name" value="HTH_1"/>
    <property type="match status" value="1"/>
</dbReference>
<dbReference type="GO" id="GO:0006351">
    <property type="term" value="P:DNA-templated transcription"/>
    <property type="evidence" value="ECO:0007669"/>
    <property type="project" value="TreeGrafter"/>
</dbReference>
<dbReference type="RefSeq" id="WP_124956166.1">
    <property type="nucleotide sequence ID" value="NZ_RQXU01000001.1"/>
</dbReference>
<dbReference type="Pfam" id="PF03466">
    <property type="entry name" value="LysR_substrate"/>
    <property type="match status" value="1"/>
</dbReference>
<feature type="compositionally biased region" description="Low complexity" evidence="5">
    <location>
        <begin position="308"/>
        <end position="344"/>
    </location>
</feature>
<dbReference type="FunFam" id="1.10.10.10:FF:000001">
    <property type="entry name" value="LysR family transcriptional regulator"/>
    <property type="match status" value="1"/>
</dbReference>
<dbReference type="Proteomes" id="UP000271590">
    <property type="component" value="Unassembled WGS sequence"/>
</dbReference>
<evidence type="ECO:0000313" key="7">
    <source>
        <dbReference type="EMBL" id="RRH92463.1"/>
    </source>
</evidence>
<dbReference type="InterPro" id="IPR000847">
    <property type="entry name" value="LysR_HTH_N"/>
</dbReference>
<sequence length="352" mass="38324">MDGLDLIKTFREVAFRRSFSRAAISLGMSKATVSRYVAELEERSGVRLLNRSTRSLSLTDAGQVLLDRSTELVAMAENTLNDLQAHGSHPQGRLRMSAPHGLIAGWLSDVIAEFIQLYPDVYVSLVFTNDELDLIEEGIDIHLTGGRIDDMNLIVRRLVPFDMVVCASPAYWARRGIPRVPEDLGRHDVLSYSAKPTTHLPFETGGKAVDVPVHSRMEANDAVALIELALRGAGVAYVPEPLAQSHLERGALVPVLREHMPSDHWLYAAYSQRRHNSAAMRTMLDFLEQSMARHGNPPAMPSLPPALQVLAPSSPSSSPSSVATAATCALSRAPGAARATASAGRTDKPPRR</sequence>
<evidence type="ECO:0000256" key="4">
    <source>
        <dbReference type="ARBA" id="ARBA00023163"/>
    </source>
</evidence>
<dbReference type="CDD" id="cd08422">
    <property type="entry name" value="PBP2_CrgA_like"/>
    <property type="match status" value="1"/>
</dbReference>
<dbReference type="Gene3D" id="1.10.10.10">
    <property type="entry name" value="Winged helix-like DNA-binding domain superfamily/Winged helix DNA-binding domain"/>
    <property type="match status" value="1"/>
</dbReference>
<proteinExistence type="inferred from homology"/>
<name>A0A3P3F1E2_9BURK</name>
<dbReference type="SUPFAM" id="SSF53850">
    <property type="entry name" value="Periplasmic binding protein-like II"/>
    <property type="match status" value="1"/>
</dbReference>
<evidence type="ECO:0000256" key="5">
    <source>
        <dbReference type="SAM" id="MobiDB-lite"/>
    </source>
</evidence>
<dbReference type="InterPro" id="IPR058163">
    <property type="entry name" value="LysR-type_TF_proteobact-type"/>
</dbReference>
<dbReference type="InterPro" id="IPR036390">
    <property type="entry name" value="WH_DNA-bd_sf"/>
</dbReference>
<reference evidence="7 8" key="1">
    <citation type="submission" date="2018-11" db="EMBL/GenBank/DDBJ databases">
        <title>The genome of Variovorax sp T529.</title>
        <authorList>
            <person name="Gao J."/>
        </authorList>
    </citation>
    <scope>NUCLEOTIDE SEQUENCE [LARGE SCALE GENOMIC DNA]</scope>
    <source>
        <strain evidence="7 8">T529</strain>
    </source>
</reference>
<dbReference type="InterPro" id="IPR036388">
    <property type="entry name" value="WH-like_DNA-bd_sf"/>
</dbReference>
<dbReference type="PROSITE" id="PS50931">
    <property type="entry name" value="HTH_LYSR"/>
    <property type="match status" value="1"/>
</dbReference>
<dbReference type="InterPro" id="IPR005119">
    <property type="entry name" value="LysR_subst-bd"/>
</dbReference>
<keyword evidence="4" id="KW-0804">Transcription</keyword>
<dbReference type="AlphaFoldDB" id="A0A3P3F1E2"/>
<evidence type="ECO:0000256" key="1">
    <source>
        <dbReference type="ARBA" id="ARBA00009437"/>
    </source>
</evidence>
<evidence type="ECO:0000259" key="6">
    <source>
        <dbReference type="PROSITE" id="PS50931"/>
    </source>
</evidence>
<dbReference type="SUPFAM" id="SSF46785">
    <property type="entry name" value="Winged helix' DNA-binding domain"/>
    <property type="match status" value="1"/>
</dbReference>
<evidence type="ECO:0000313" key="8">
    <source>
        <dbReference type="Proteomes" id="UP000271590"/>
    </source>
</evidence>
<keyword evidence="3" id="KW-0238">DNA-binding</keyword>
<accession>A0A3P3F1E2</accession>
<dbReference type="PANTHER" id="PTHR30537:SF5">
    <property type="entry name" value="HTH-TYPE TRANSCRIPTIONAL ACTIVATOR TTDR-RELATED"/>
    <property type="match status" value="1"/>
</dbReference>
<organism evidence="7 8">
    <name type="scientific">Variovorax beijingensis</name>
    <dbReference type="NCBI Taxonomy" id="2496117"/>
    <lineage>
        <taxon>Bacteria</taxon>
        <taxon>Pseudomonadati</taxon>
        <taxon>Pseudomonadota</taxon>
        <taxon>Betaproteobacteria</taxon>
        <taxon>Burkholderiales</taxon>
        <taxon>Comamonadaceae</taxon>
        <taxon>Variovorax</taxon>
    </lineage>
</organism>
<keyword evidence="2" id="KW-0805">Transcription regulation</keyword>
<feature type="region of interest" description="Disordered" evidence="5">
    <location>
        <begin position="308"/>
        <end position="352"/>
    </location>
</feature>
<feature type="domain" description="HTH lysR-type" evidence="6">
    <location>
        <begin position="1"/>
        <end position="59"/>
    </location>
</feature>
<dbReference type="GO" id="GO:0003700">
    <property type="term" value="F:DNA-binding transcription factor activity"/>
    <property type="evidence" value="ECO:0007669"/>
    <property type="project" value="InterPro"/>
</dbReference>
<protein>
    <submittedName>
        <fullName evidence="7">LysR family transcriptional regulator</fullName>
    </submittedName>
</protein>
<dbReference type="EMBL" id="RQXU01000001">
    <property type="protein sequence ID" value="RRH92463.1"/>
    <property type="molecule type" value="Genomic_DNA"/>
</dbReference>
<evidence type="ECO:0000256" key="3">
    <source>
        <dbReference type="ARBA" id="ARBA00023125"/>
    </source>
</evidence>
<evidence type="ECO:0000256" key="2">
    <source>
        <dbReference type="ARBA" id="ARBA00023015"/>
    </source>
</evidence>
<gene>
    <name evidence="7" type="ORF">EH244_01200</name>
</gene>
<comment type="similarity">
    <text evidence="1">Belongs to the LysR transcriptional regulatory family.</text>
</comment>
<dbReference type="PANTHER" id="PTHR30537">
    <property type="entry name" value="HTH-TYPE TRANSCRIPTIONAL REGULATOR"/>
    <property type="match status" value="1"/>
</dbReference>
<dbReference type="GO" id="GO:0043565">
    <property type="term" value="F:sequence-specific DNA binding"/>
    <property type="evidence" value="ECO:0007669"/>
    <property type="project" value="TreeGrafter"/>
</dbReference>
<comment type="caution">
    <text evidence="7">The sequence shown here is derived from an EMBL/GenBank/DDBJ whole genome shotgun (WGS) entry which is preliminary data.</text>
</comment>
<dbReference type="Gene3D" id="3.40.190.290">
    <property type="match status" value="1"/>
</dbReference>